<dbReference type="PANTHER" id="PTHR37610">
    <property type="entry name" value="CCHC-TYPE DOMAIN-CONTAINING PROTEIN"/>
    <property type="match status" value="1"/>
</dbReference>
<sequence>MEYVPKQISNGEKRGASKEEEEEEAERKAKWFQEDQVVLSVLQNSLDTPILEAYSYCETARELWETLKNVYGNISNLTRVFEFKKAINNLTQEDLEVTKHLGKYRALWSKLGALRPSSSDPVVLNERKEQDKVFGLLLTLNPAFRDLLKHILRADKLPNFDEICSQIQKEQGSLDLFRGKGELVTANKGYINKKTGGCGCAITARRRVR</sequence>
<evidence type="ECO:0000313" key="2">
    <source>
        <dbReference type="Proteomes" id="UP000694864"/>
    </source>
</evidence>
<dbReference type="PANTHER" id="PTHR37610:SF40">
    <property type="entry name" value="OS01G0909600 PROTEIN"/>
    <property type="match status" value="1"/>
</dbReference>
<dbReference type="Proteomes" id="UP000694864">
    <property type="component" value="Chromosome 3"/>
</dbReference>
<dbReference type="GeneID" id="104777643"/>
<reference evidence="3" key="2">
    <citation type="submission" date="2025-08" db="UniProtKB">
        <authorList>
            <consortium name="RefSeq"/>
        </authorList>
    </citation>
    <scope>IDENTIFICATION</scope>
    <source>
        <tissue evidence="3">Leaf</tissue>
    </source>
</reference>
<proteinExistence type="predicted"/>
<accession>A0ABM1REN6</accession>
<reference evidence="2" key="1">
    <citation type="journal article" date="2014" name="Nat. Commun.">
        <title>The emerging biofuel crop Camelina sativa retains a highly undifferentiated hexaploid genome structure.</title>
        <authorList>
            <person name="Kagale S."/>
            <person name="Koh C."/>
            <person name="Nixon J."/>
            <person name="Bollina V."/>
            <person name="Clarke W.E."/>
            <person name="Tuteja R."/>
            <person name="Spillane C."/>
            <person name="Robinson S.J."/>
            <person name="Links M.G."/>
            <person name="Clarke C."/>
            <person name="Higgins E.E."/>
            <person name="Huebert T."/>
            <person name="Sharpe A.G."/>
            <person name="Parkin I.A."/>
        </authorList>
    </citation>
    <scope>NUCLEOTIDE SEQUENCE [LARGE SCALE GENOMIC DNA]</scope>
    <source>
        <strain evidence="2">cv. DH55</strain>
    </source>
</reference>
<name>A0ABM1REN6_CAMSA</name>
<gene>
    <name evidence="3" type="primary">LOC104777643</name>
</gene>
<organism evidence="2 3">
    <name type="scientific">Camelina sativa</name>
    <name type="common">False flax</name>
    <name type="synonym">Myagrum sativum</name>
    <dbReference type="NCBI Taxonomy" id="90675"/>
    <lineage>
        <taxon>Eukaryota</taxon>
        <taxon>Viridiplantae</taxon>
        <taxon>Streptophyta</taxon>
        <taxon>Embryophyta</taxon>
        <taxon>Tracheophyta</taxon>
        <taxon>Spermatophyta</taxon>
        <taxon>Magnoliopsida</taxon>
        <taxon>eudicotyledons</taxon>
        <taxon>Gunneridae</taxon>
        <taxon>Pentapetalae</taxon>
        <taxon>rosids</taxon>
        <taxon>malvids</taxon>
        <taxon>Brassicales</taxon>
        <taxon>Brassicaceae</taxon>
        <taxon>Camelineae</taxon>
        <taxon>Camelina</taxon>
    </lineage>
</organism>
<evidence type="ECO:0000256" key="1">
    <source>
        <dbReference type="SAM" id="MobiDB-lite"/>
    </source>
</evidence>
<dbReference type="RefSeq" id="XP_019097474.1">
    <property type="nucleotide sequence ID" value="XM_019241929.1"/>
</dbReference>
<dbReference type="Pfam" id="PF14223">
    <property type="entry name" value="Retrotran_gag_2"/>
    <property type="match status" value="1"/>
</dbReference>
<keyword evidence="2" id="KW-1185">Reference proteome</keyword>
<feature type="region of interest" description="Disordered" evidence="1">
    <location>
        <begin position="1"/>
        <end position="26"/>
    </location>
</feature>
<evidence type="ECO:0000313" key="3">
    <source>
        <dbReference type="RefSeq" id="XP_019097474.1"/>
    </source>
</evidence>
<protein>
    <submittedName>
        <fullName evidence="3">Uncharacterized protein LOC104777643</fullName>
    </submittedName>
</protein>